<dbReference type="Gene3D" id="3.20.20.70">
    <property type="entry name" value="Aldolase class I"/>
    <property type="match status" value="1"/>
</dbReference>
<keyword evidence="9" id="KW-0963">Cytoplasm</keyword>
<evidence type="ECO:0000256" key="3">
    <source>
        <dbReference type="ARBA" id="ARBA00022617"/>
    </source>
</evidence>
<dbReference type="SMART" id="SM00729">
    <property type="entry name" value="Elp3"/>
    <property type="match status" value="1"/>
</dbReference>
<dbReference type="InterPro" id="IPR010723">
    <property type="entry name" value="HemN_C"/>
</dbReference>
<dbReference type="GO" id="GO:0046872">
    <property type="term" value="F:metal ion binding"/>
    <property type="evidence" value="ECO:0007669"/>
    <property type="project" value="UniProtKB-UniRule"/>
</dbReference>
<dbReference type="InterPro" id="IPR004559">
    <property type="entry name" value="HemW-like"/>
</dbReference>
<name>A0A4V5LSN0_9BACL</name>
<reference evidence="11 12" key="1">
    <citation type="submission" date="2019-04" db="EMBL/GenBank/DDBJ databases">
        <title>Cohnella sp. nov., isolated from soil.</title>
        <authorList>
            <person name="Kim W."/>
        </authorList>
    </citation>
    <scope>NUCLEOTIDE SEQUENCE [LARGE SCALE GENOMIC DNA]</scope>
    <source>
        <strain evidence="11 12">CAU 1483</strain>
    </source>
</reference>
<dbReference type="PROSITE" id="PS51918">
    <property type="entry name" value="RADICAL_SAM"/>
    <property type="match status" value="1"/>
</dbReference>
<dbReference type="SFLD" id="SFLDF00562">
    <property type="entry name" value="HemN-like__clustered_with_heat"/>
    <property type="match status" value="1"/>
</dbReference>
<evidence type="ECO:0000256" key="2">
    <source>
        <dbReference type="ARBA" id="ARBA00017228"/>
    </source>
</evidence>
<evidence type="ECO:0000256" key="8">
    <source>
        <dbReference type="ARBA" id="ARBA00023186"/>
    </source>
</evidence>
<gene>
    <name evidence="11" type="ORF">E5161_06200</name>
</gene>
<dbReference type="InterPro" id="IPR058240">
    <property type="entry name" value="rSAM_sf"/>
</dbReference>
<dbReference type="GO" id="GO:0051539">
    <property type="term" value="F:4 iron, 4 sulfur cluster binding"/>
    <property type="evidence" value="ECO:0007669"/>
    <property type="project" value="UniProtKB-UniRule"/>
</dbReference>
<dbReference type="PANTHER" id="PTHR13932:SF5">
    <property type="entry name" value="RADICAL S-ADENOSYL METHIONINE DOMAIN-CONTAINING PROTEIN 1, MITOCHONDRIAL"/>
    <property type="match status" value="1"/>
</dbReference>
<keyword evidence="9" id="KW-0004">4Fe-4S</keyword>
<evidence type="ECO:0000313" key="11">
    <source>
        <dbReference type="EMBL" id="TJY43469.1"/>
    </source>
</evidence>
<keyword evidence="12" id="KW-1185">Reference proteome</keyword>
<dbReference type="SFLD" id="SFLDF00288">
    <property type="entry name" value="HemN-like__clustered_with_nucl"/>
    <property type="match status" value="1"/>
</dbReference>
<evidence type="ECO:0000259" key="10">
    <source>
        <dbReference type="PROSITE" id="PS51918"/>
    </source>
</evidence>
<keyword evidence="4 9" id="KW-0949">S-adenosyl-L-methionine</keyword>
<dbReference type="SFLD" id="SFLDG01082">
    <property type="entry name" value="B12-binding_domain_containing"/>
    <property type="match status" value="1"/>
</dbReference>
<dbReference type="PANTHER" id="PTHR13932">
    <property type="entry name" value="COPROPORPHYRINIGEN III OXIDASE"/>
    <property type="match status" value="1"/>
</dbReference>
<feature type="domain" description="Radical SAM core" evidence="10">
    <location>
        <begin position="13"/>
        <end position="249"/>
    </location>
</feature>
<comment type="similarity">
    <text evidence="1">Belongs to the anaerobic coproporphyrinogen-III oxidase family. HemW subfamily.</text>
</comment>
<dbReference type="GO" id="GO:0004109">
    <property type="term" value="F:coproporphyrinogen oxidase activity"/>
    <property type="evidence" value="ECO:0007669"/>
    <property type="project" value="InterPro"/>
</dbReference>
<dbReference type="InterPro" id="IPR006638">
    <property type="entry name" value="Elp3/MiaA/NifB-like_rSAM"/>
</dbReference>
<dbReference type="GO" id="GO:0005737">
    <property type="term" value="C:cytoplasm"/>
    <property type="evidence" value="ECO:0007669"/>
    <property type="project" value="UniProtKB-SubCell"/>
</dbReference>
<keyword evidence="6 9" id="KW-0408">Iron</keyword>
<dbReference type="Pfam" id="PF04055">
    <property type="entry name" value="Radical_SAM"/>
    <property type="match status" value="1"/>
</dbReference>
<dbReference type="InterPro" id="IPR007197">
    <property type="entry name" value="rSAM"/>
</dbReference>
<dbReference type="InterPro" id="IPR034505">
    <property type="entry name" value="Coproporphyrinogen-III_oxidase"/>
</dbReference>
<dbReference type="RefSeq" id="WP_136776831.1">
    <property type="nucleotide sequence ID" value="NZ_SUPK01000002.1"/>
</dbReference>
<comment type="subcellular location">
    <subcellularLocation>
        <location evidence="9">Cytoplasm</location>
    </subcellularLocation>
</comment>
<evidence type="ECO:0000256" key="1">
    <source>
        <dbReference type="ARBA" id="ARBA00006100"/>
    </source>
</evidence>
<keyword evidence="8 9" id="KW-0143">Chaperone</keyword>
<dbReference type="SFLD" id="SFLDG01065">
    <property type="entry name" value="anaerobic_coproporphyrinogen-I"/>
    <property type="match status" value="2"/>
</dbReference>
<dbReference type="CDD" id="cd01335">
    <property type="entry name" value="Radical_SAM"/>
    <property type="match status" value="1"/>
</dbReference>
<organism evidence="11 12">
    <name type="scientific">Cohnella pontilimi</name>
    <dbReference type="NCBI Taxonomy" id="2564100"/>
    <lineage>
        <taxon>Bacteria</taxon>
        <taxon>Bacillati</taxon>
        <taxon>Bacillota</taxon>
        <taxon>Bacilli</taxon>
        <taxon>Bacillales</taxon>
        <taxon>Paenibacillaceae</taxon>
        <taxon>Cohnella</taxon>
    </lineage>
</organism>
<dbReference type="AlphaFoldDB" id="A0A4V5LSN0"/>
<dbReference type="NCBIfam" id="TIGR00539">
    <property type="entry name" value="hemN_rel"/>
    <property type="match status" value="1"/>
</dbReference>
<keyword evidence="5 9" id="KW-0479">Metal-binding</keyword>
<evidence type="ECO:0000256" key="6">
    <source>
        <dbReference type="ARBA" id="ARBA00023004"/>
    </source>
</evidence>
<evidence type="ECO:0000313" key="12">
    <source>
        <dbReference type="Proteomes" id="UP000309673"/>
    </source>
</evidence>
<sequence>MDTKTPSVAVPPVHTWTPRALYLHIPFCTNKCFYCDFNSYVAEGQPIDAYLDAIEREMAQTAELLPPERIETVFVGGGTPTVLTPAQLRRFLADVRKHFPLAPGVEFTMEANPGTTDPAKLAAMLDGGVNRISFGAQSFDNELLKVIGRIHEADDVVKSIANAKAAGFKNLSIDLMFGLPNQKLRHLEDSVSRALELDLPHYSLYSLKVEENTLFHRLYERGELPLPEEEEELAMYRHLMERLGGAGYRHYEISNFARPGFESRHNTTYWRNEPYYGIGAGAHGYAHGRRHINIKGVQPYIDAARKGLPRLESHDVDAHEAMEDFMMVGLRLLEGVKASDFQSQFGRHESLEGRFGATLERLLSQGLLERALVENKTGYRLTPQGVFLGNEVFGAFV</sequence>
<dbReference type="SFLD" id="SFLDS00029">
    <property type="entry name" value="Radical_SAM"/>
    <property type="match status" value="2"/>
</dbReference>
<dbReference type="Pfam" id="PF06969">
    <property type="entry name" value="HemN_C"/>
    <property type="match status" value="1"/>
</dbReference>
<dbReference type="EMBL" id="SUPK01000002">
    <property type="protein sequence ID" value="TJY43469.1"/>
    <property type="molecule type" value="Genomic_DNA"/>
</dbReference>
<dbReference type="OrthoDB" id="9808022at2"/>
<dbReference type="GO" id="GO:0006779">
    <property type="term" value="P:porphyrin-containing compound biosynthetic process"/>
    <property type="evidence" value="ECO:0007669"/>
    <property type="project" value="InterPro"/>
</dbReference>
<comment type="function">
    <text evidence="9">Probably acts as a heme chaperone, transferring heme to an unknown acceptor. Binds one molecule of heme per monomer, possibly covalently. Binds 1 [4Fe-4S] cluster. The cluster is coordinated with 3 cysteines and an exchangeable S-adenosyl-L-methionine.</text>
</comment>
<evidence type="ECO:0000256" key="5">
    <source>
        <dbReference type="ARBA" id="ARBA00022723"/>
    </source>
</evidence>
<keyword evidence="7 9" id="KW-0411">Iron-sulfur</keyword>
<proteinExistence type="inferred from homology"/>
<evidence type="ECO:0000256" key="4">
    <source>
        <dbReference type="ARBA" id="ARBA00022691"/>
    </source>
</evidence>
<evidence type="ECO:0000256" key="7">
    <source>
        <dbReference type="ARBA" id="ARBA00023014"/>
    </source>
</evidence>
<comment type="caution">
    <text evidence="11">The sequence shown here is derived from an EMBL/GenBank/DDBJ whole genome shotgun (WGS) entry which is preliminary data.</text>
</comment>
<keyword evidence="3 9" id="KW-0349">Heme</keyword>
<dbReference type="Proteomes" id="UP000309673">
    <property type="component" value="Unassembled WGS sequence"/>
</dbReference>
<evidence type="ECO:0000256" key="9">
    <source>
        <dbReference type="RuleBase" id="RU364116"/>
    </source>
</evidence>
<dbReference type="InterPro" id="IPR013785">
    <property type="entry name" value="Aldolase_TIM"/>
</dbReference>
<protein>
    <recommendedName>
        <fullName evidence="2 9">Heme chaperone HemW</fullName>
    </recommendedName>
</protein>
<accession>A0A4V5LSN0</accession>
<dbReference type="SUPFAM" id="SSF102114">
    <property type="entry name" value="Radical SAM enzymes"/>
    <property type="match status" value="1"/>
</dbReference>